<dbReference type="GO" id="GO:0031167">
    <property type="term" value="P:rRNA methylation"/>
    <property type="evidence" value="ECO:0007669"/>
    <property type="project" value="InterPro"/>
</dbReference>
<evidence type="ECO:0000313" key="5">
    <source>
        <dbReference type="Proteomes" id="UP000199025"/>
    </source>
</evidence>
<protein>
    <submittedName>
        <fullName evidence="4">16S rRNA (Guanine966-N2)-methyltransferase</fullName>
    </submittedName>
</protein>
<name>A0A1I4D3N5_9PSEU</name>
<evidence type="ECO:0000313" key="4">
    <source>
        <dbReference type="EMBL" id="SFK88324.1"/>
    </source>
</evidence>
<sequence>MLPEAFTKSRPQKRGCEDGGVTRIVAGRAGGRRLRVPPQGTRPTSERVRESLFNALQAAGELDGARVLDLYAGSGALGLEALSRGAADAVFVESDRRALQVLRGNVAELALGGAVRAGQVESVLAQPAEKPFDVVLADPPYALDAGRLGAVLRALADGGWVAEDGLVVVERAQRDGEPSWPSGFEPLRTMRHGDTALYWAEYVTSPRRGQ</sequence>
<dbReference type="CDD" id="cd02440">
    <property type="entry name" value="AdoMet_MTases"/>
    <property type="match status" value="1"/>
</dbReference>
<dbReference type="Pfam" id="PF03602">
    <property type="entry name" value="Cons_hypoth95"/>
    <property type="match status" value="1"/>
</dbReference>
<dbReference type="PANTHER" id="PTHR43542:SF1">
    <property type="entry name" value="METHYLTRANSFERASE"/>
    <property type="match status" value="1"/>
</dbReference>
<dbReference type="SUPFAM" id="SSF53335">
    <property type="entry name" value="S-adenosyl-L-methionine-dependent methyltransferases"/>
    <property type="match status" value="1"/>
</dbReference>
<evidence type="ECO:0000256" key="3">
    <source>
        <dbReference type="SAM" id="MobiDB-lite"/>
    </source>
</evidence>
<dbReference type="InterPro" id="IPR029063">
    <property type="entry name" value="SAM-dependent_MTases_sf"/>
</dbReference>
<dbReference type="Gene3D" id="3.40.50.150">
    <property type="entry name" value="Vaccinia Virus protein VP39"/>
    <property type="match status" value="1"/>
</dbReference>
<dbReference type="AlphaFoldDB" id="A0A1I4D3N5"/>
<dbReference type="EMBL" id="FORP01000041">
    <property type="protein sequence ID" value="SFK88324.1"/>
    <property type="molecule type" value="Genomic_DNA"/>
</dbReference>
<gene>
    <name evidence="4" type="ORF">SAMN05421835_1416</name>
</gene>
<organism evidence="4 5">
    <name type="scientific">Amycolatopsis sacchari</name>
    <dbReference type="NCBI Taxonomy" id="115433"/>
    <lineage>
        <taxon>Bacteria</taxon>
        <taxon>Bacillati</taxon>
        <taxon>Actinomycetota</taxon>
        <taxon>Actinomycetes</taxon>
        <taxon>Pseudonocardiales</taxon>
        <taxon>Pseudonocardiaceae</taxon>
        <taxon>Amycolatopsis</taxon>
    </lineage>
</organism>
<dbReference type="InterPro" id="IPR002052">
    <property type="entry name" value="DNA_methylase_N6_adenine_CS"/>
</dbReference>
<dbReference type="PROSITE" id="PS00092">
    <property type="entry name" value="N6_MTASE"/>
    <property type="match status" value="1"/>
</dbReference>
<dbReference type="GO" id="GO:0008168">
    <property type="term" value="F:methyltransferase activity"/>
    <property type="evidence" value="ECO:0007669"/>
    <property type="project" value="UniProtKB-KW"/>
</dbReference>
<evidence type="ECO:0000256" key="1">
    <source>
        <dbReference type="ARBA" id="ARBA00022603"/>
    </source>
</evidence>
<dbReference type="NCBIfam" id="TIGR00095">
    <property type="entry name" value="16S rRNA (guanine(966)-N(2))-methyltransferase RsmD"/>
    <property type="match status" value="1"/>
</dbReference>
<feature type="region of interest" description="Disordered" evidence="3">
    <location>
        <begin position="1"/>
        <end position="21"/>
    </location>
</feature>
<dbReference type="GO" id="GO:0003676">
    <property type="term" value="F:nucleic acid binding"/>
    <property type="evidence" value="ECO:0007669"/>
    <property type="project" value="InterPro"/>
</dbReference>
<accession>A0A1I4D3N5</accession>
<dbReference type="PIRSF" id="PIRSF004553">
    <property type="entry name" value="CHP00095"/>
    <property type="match status" value="1"/>
</dbReference>
<dbReference type="Proteomes" id="UP000199025">
    <property type="component" value="Unassembled WGS sequence"/>
</dbReference>
<dbReference type="PANTHER" id="PTHR43542">
    <property type="entry name" value="METHYLTRANSFERASE"/>
    <property type="match status" value="1"/>
</dbReference>
<keyword evidence="5" id="KW-1185">Reference proteome</keyword>
<reference evidence="4 5" key="1">
    <citation type="submission" date="2016-10" db="EMBL/GenBank/DDBJ databases">
        <authorList>
            <person name="de Groot N.N."/>
        </authorList>
    </citation>
    <scope>NUCLEOTIDE SEQUENCE [LARGE SCALE GENOMIC DNA]</scope>
    <source>
        <strain evidence="4 5">DSM 44468</strain>
    </source>
</reference>
<dbReference type="STRING" id="115433.SAMN05421835_1416"/>
<proteinExistence type="predicted"/>
<evidence type="ECO:0000256" key="2">
    <source>
        <dbReference type="ARBA" id="ARBA00022679"/>
    </source>
</evidence>
<keyword evidence="1 4" id="KW-0489">Methyltransferase</keyword>
<keyword evidence="2 4" id="KW-0808">Transferase</keyword>
<dbReference type="InterPro" id="IPR004398">
    <property type="entry name" value="RNA_MeTrfase_RsmD"/>
</dbReference>